<dbReference type="CDD" id="cd01542">
    <property type="entry name" value="PBP1_TreR-like"/>
    <property type="match status" value="1"/>
</dbReference>
<dbReference type="InterPro" id="IPR046335">
    <property type="entry name" value="LacI/GalR-like_sensor"/>
</dbReference>
<proteinExistence type="predicted"/>
<dbReference type="GO" id="GO:0003700">
    <property type="term" value="F:DNA-binding transcription factor activity"/>
    <property type="evidence" value="ECO:0007669"/>
    <property type="project" value="TreeGrafter"/>
</dbReference>
<feature type="domain" description="HTH lacI-type" evidence="4">
    <location>
        <begin position="2"/>
        <end position="56"/>
    </location>
</feature>
<evidence type="ECO:0000313" key="6">
    <source>
        <dbReference type="Proteomes" id="UP000318138"/>
    </source>
</evidence>
<organism evidence="5 6">
    <name type="scientific">Paenalkalicoccus suaedae</name>
    <dbReference type="NCBI Taxonomy" id="2592382"/>
    <lineage>
        <taxon>Bacteria</taxon>
        <taxon>Bacillati</taxon>
        <taxon>Bacillota</taxon>
        <taxon>Bacilli</taxon>
        <taxon>Bacillales</taxon>
        <taxon>Bacillaceae</taxon>
        <taxon>Paenalkalicoccus</taxon>
    </lineage>
</organism>
<keyword evidence="2 5" id="KW-0238">DNA-binding</keyword>
<sequence>MVTINDIAKRAGVSRTTVSRVINNSGYVSEASKRRIMTAIEETGYVPSEQAKSLRLKRTKVIGVILPKISTETSSRVVDGINSELNSNGYQILLASSDLSMEREIEHLKLLQSRRVDGIILVATNREQPLLNAIHQAEVPVVVLGQDIKGNSSVLYDDYHAAKAVMNAIFAKGHKKIGFIGVHEQDQAVGVERKQAYLDAMAESGVTIEEGWMQEAIFDIDSGATATKQMMQSLVKPTAIFAVTDRLAIGAMQYLQANGLKIPEDIAIIGIGASDLSKYVTPSLSTVDYFHEEAGILSARLLLNNLQNGEKKVEKSLMRYRLIERNSLV</sequence>
<evidence type="ECO:0000313" key="5">
    <source>
        <dbReference type="EMBL" id="QKS70166.1"/>
    </source>
</evidence>
<dbReference type="InterPro" id="IPR010982">
    <property type="entry name" value="Lambda_DNA-bd_dom_sf"/>
</dbReference>
<accession>A0A859FD74</accession>
<dbReference type="RefSeq" id="WP_176008209.1">
    <property type="nucleotide sequence ID" value="NZ_CP041372.2"/>
</dbReference>
<dbReference type="PANTHER" id="PTHR30146:SF146">
    <property type="entry name" value="HTH-TYPE TRANSCRIPTIONAL REGULATOR TRER"/>
    <property type="match status" value="1"/>
</dbReference>
<evidence type="ECO:0000256" key="3">
    <source>
        <dbReference type="ARBA" id="ARBA00023163"/>
    </source>
</evidence>
<evidence type="ECO:0000259" key="4">
    <source>
        <dbReference type="PROSITE" id="PS50932"/>
    </source>
</evidence>
<keyword evidence="3" id="KW-0804">Transcription</keyword>
<dbReference type="PANTHER" id="PTHR30146">
    <property type="entry name" value="LACI-RELATED TRANSCRIPTIONAL REPRESSOR"/>
    <property type="match status" value="1"/>
</dbReference>
<dbReference type="Pfam" id="PF13377">
    <property type="entry name" value="Peripla_BP_3"/>
    <property type="match status" value="1"/>
</dbReference>
<dbReference type="SMART" id="SM00354">
    <property type="entry name" value="HTH_LACI"/>
    <property type="match status" value="1"/>
</dbReference>
<dbReference type="InterPro" id="IPR000843">
    <property type="entry name" value="HTH_LacI"/>
</dbReference>
<dbReference type="PROSITE" id="PS50932">
    <property type="entry name" value="HTH_LACI_2"/>
    <property type="match status" value="1"/>
</dbReference>
<dbReference type="EMBL" id="CP041372">
    <property type="protein sequence ID" value="QKS70166.1"/>
    <property type="molecule type" value="Genomic_DNA"/>
</dbReference>
<dbReference type="Gene3D" id="3.40.50.2300">
    <property type="match status" value="2"/>
</dbReference>
<dbReference type="Pfam" id="PF00356">
    <property type="entry name" value="LacI"/>
    <property type="match status" value="1"/>
</dbReference>
<dbReference type="Gene3D" id="1.10.260.40">
    <property type="entry name" value="lambda repressor-like DNA-binding domains"/>
    <property type="match status" value="1"/>
</dbReference>
<dbReference type="Proteomes" id="UP000318138">
    <property type="component" value="Chromosome"/>
</dbReference>
<dbReference type="SUPFAM" id="SSF47413">
    <property type="entry name" value="lambda repressor-like DNA-binding domains"/>
    <property type="match status" value="1"/>
</dbReference>
<name>A0A859FD74_9BACI</name>
<dbReference type="GO" id="GO:0000976">
    <property type="term" value="F:transcription cis-regulatory region binding"/>
    <property type="evidence" value="ECO:0007669"/>
    <property type="project" value="TreeGrafter"/>
</dbReference>
<gene>
    <name evidence="5" type="ORF">FLK61_25695</name>
</gene>
<dbReference type="InterPro" id="IPR028082">
    <property type="entry name" value="Peripla_BP_I"/>
</dbReference>
<dbReference type="SUPFAM" id="SSF53822">
    <property type="entry name" value="Periplasmic binding protein-like I"/>
    <property type="match status" value="1"/>
</dbReference>
<evidence type="ECO:0000256" key="2">
    <source>
        <dbReference type="ARBA" id="ARBA00023125"/>
    </source>
</evidence>
<evidence type="ECO:0000256" key="1">
    <source>
        <dbReference type="ARBA" id="ARBA00023015"/>
    </source>
</evidence>
<protein>
    <submittedName>
        <fullName evidence="5">LacI family DNA-binding transcriptional regulator</fullName>
    </submittedName>
</protein>
<keyword evidence="1" id="KW-0805">Transcription regulation</keyword>
<dbReference type="AlphaFoldDB" id="A0A859FD74"/>
<dbReference type="PROSITE" id="PS00356">
    <property type="entry name" value="HTH_LACI_1"/>
    <property type="match status" value="1"/>
</dbReference>
<keyword evidence="6" id="KW-1185">Reference proteome</keyword>
<reference evidence="6" key="1">
    <citation type="submission" date="2019-07" db="EMBL/GenBank/DDBJ databases">
        <title>Bacillus alkalisoli sp. nov. isolated from saline soil.</title>
        <authorList>
            <person name="Sun J.-Q."/>
            <person name="Xu L."/>
        </authorList>
    </citation>
    <scope>NUCLEOTIDE SEQUENCE [LARGE SCALE GENOMIC DNA]</scope>
    <source>
        <strain evidence="6">M4U3P1</strain>
    </source>
</reference>
<dbReference type="PRINTS" id="PR00036">
    <property type="entry name" value="HTHLACI"/>
</dbReference>
<dbReference type="KEGG" id="psua:FLK61_25695"/>
<dbReference type="CDD" id="cd01392">
    <property type="entry name" value="HTH_LacI"/>
    <property type="match status" value="1"/>
</dbReference>